<dbReference type="Proteomes" id="UP001166571">
    <property type="component" value="Unassembled WGS sequence"/>
</dbReference>
<keyword evidence="2" id="KW-1185">Reference proteome</keyword>
<reference evidence="1" key="1">
    <citation type="submission" date="2021-08" db="EMBL/GenBank/DDBJ databases">
        <title>Sphingopyxis panaciterrulae sp. nov., isolated from the surface water of the Yellow Sea.</title>
        <authorList>
            <person name="Gao Z."/>
            <person name="Zhang D."/>
            <person name="Zhang A."/>
        </authorList>
    </citation>
    <scope>NUCLEOTIDE SEQUENCE</scope>
    <source>
        <strain evidence="1">XHP0097</strain>
    </source>
</reference>
<name>A0ABS7MC79_9SPHN</name>
<accession>A0ABS7MC79</accession>
<comment type="caution">
    <text evidence="1">The sequence shown here is derived from an EMBL/GenBank/DDBJ whole genome shotgun (WGS) entry which is preliminary data.</text>
</comment>
<gene>
    <name evidence="1" type="ORF">K5P26_05690</name>
</gene>
<proteinExistence type="predicted"/>
<dbReference type="EMBL" id="JAILXK010000001">
    <property type="protein sequence ID" value="MBY4636629.1"/>
    <property type="molecule type" value="Genomic_DNA"/>
</dbReference>
<dbReference type="RefSeq" id="WP_222136034.1">
    <property type="nucleotide sequence ID" value="NZ_JAILXK010000001.1"/>
</dbReference>
<evidence type="ECO:0000313" key="1">
    <source>
        <dbReference type="EMBL" id="MBY4636629.1"/>
    </source>
</evidence>
<protein>
    <submittedName>
        <fullName evidence="1">Uncharacterized protein</fullName>
    </submittedName>
</protein>
<sequence>MNSEDIIDIRGRIRAHGARQLTLARLAAPTDWESELRLALQEQRVRPSIFAQGSDLRLFAESFAIFFTAAMLFLL</sequence>
<organism evidence="1 2">
    <name type="scientific">Sphingopyxis jiangsuensis</name>
    <dbReference type="NCBI Taxonomy" id="2871171"/>
    <lineage>
        <taxon>Bacteria</taxon>
        <taxon>Pseudomonadati</taxon>
        <taxon>Pseudomonadota</taxon>
        <taxon>Alphaproteobacteria</taxon>
        <taxon>Sphingomonadales</taxon>
        <taxon>Sphingomonadaceae</taxon>
        <taxon>Sphingopyxis</taxon>
    </lineage>
</organism>
<evidence type="ECO:0000313" key="2">
    <source>
        <dbReference type="Proteomes" id="UP001166571"/>
    </source>
</evidence>